<accession>A0A7W6K259</accession>
<dbReference type="InterPro" id="IPR005255">
    <property type="entry name" value="PdxA_fam"/>
</dbReference>
<comment type="function">
    <text evidence="7">Catalyzes the NAD(P)-dependent oxidation of 4-(phosphooxy)-L-threonine (HTP) into 2-amino-3-oxo-4-(phosphooxy)butyric acid which spontaneously decarboxylates to form 3-amino-2-oxopropyl phosphate (AHAP).</text>
</comment>
<dbReference type="GO" id="GO:0008615">
    <property type="term" value="P:pyridoxine biosynthetic process"/>
    <property type="evidence" value="ECO:0007669"/>
    <property type="project" value="UniProtKB-UniRule"/>
</dbReference>
<reference evidence="8 9" key="1">
    <citation type="submission" date="2020-08" db="EMBL/GenBank/DDBJ databases">
        <title>Genomic Encyclopedia of Type Strains, Phase IV (KMG-IV): sequencing the most valuable type-strain genomes for metagenomic binning, comparative biology and taxonomic classification.</title>
        <authorList>
            <person name="Goeker M."/>
        </authorList>
    </citation>
    <scope>NUCLEOTIDE SEQUENCE [LARGE SCALE GENOMIC DNA]</scope>
    <source>
        <strain evidence="8 9">DSM 26385</strain>
    </source>
</reference>
<dbReference type="Pfam" id="PF04166">
    <property type="entry name" value="PdxA"/>
    <property type="match status" value="1"/>
</dbReference>
<keyword evidence="7" id="KW-0460">Magnesium</keyword>
<dbReference type="GO" id="GO:0051287">
    <property type="term" value="F:NAD binding"/>
    <property type="evidence" value="ECO:0007669"/>
    <property type="project" value="InterPro"/>
</dbReference>
<dbReference type="Proteomes" id="UP000584824">
    <property type="component" value="Unassembled WGS sequence"/>
</dbReference>
<organism evidence="8 9">
    <name type="scientific">Allorhizobium borbori</name>
    <dbReference type="NCBI Taxonomy" id="485907"/>
    <lineage>
        <taxon>Bacteria</taxon>
        <taxon>Pseudomonadati</taxon>
        <taxon>Pseudomonadota</taxon>
        <taxon>Alphaproteobacteria</taxon>
        <taxon>Hyphomicrobiales</taxon>
        <taxon>Rhizobiaceae</taxon>
        <taxon>Rhizobium/Agrobacterium group</taxon>
        <taxon>Allorhizobium</taxon>
    </lineage>
</organism>
<comment type="subcellular location">
    <subcellularLocation>
        <location evidence="7">Cytoplasm</location>
    </subcellularLocation>
</comment>
<keyword evidence="7" id="KW-0862">Zinc</keyword>
<dbReference type="NCBIfam" id="TIGR00557">
    <property type="entry name" value="pdxA"/>
    <property type="match status" value="1"/>
</dbReference>
<keyword evidence="1 7" id="KW-0963">Cytoplasm</keyword>
<feature type="binding site" evidence="7">
    <location>
        <position position="285"/>
    </location>
    <ligand>
        <name>substrate</name>
    </ligand>
</feature>
<comment type="catalytic activity">
    <reaction evidence="7">
        <text>4-(phosphooxy)-L-threonine + NAD(+) = 3-amino-2-oxopropyl phosphate + CO2 + NADH</text>
        <dbReference type="Rhea" id="RHEA:32275"/>
        <dbReference type="ChEBI" id="CHEBI:16526"/>
        <dbReference type="ChEBI" id="CHEBI:57279"/>
        <dbReference type="ChEBI" id="CHEBI:57540"/>
        <dbReference type="ChEBI" id="CHEBI:57945"/>
        <dbReference type="ChEBI" id="CHEBI:58452"/>
        <dbReference type="EC" id="1.1.1.262"/>
    </reaction>
</comment>
<dbReference type="HAMAP" id="MF_00536">
    <property type="entry name" value="PdxA"/>
    <property type="match status" value="1"/>
</dbReference>
<feature type="binding site" evidence="7">
    <location>
        <position position="142"/>
    </location>
    <ligand>
        <name>substrate</name>
    </ligand>
</feature>
<evidence type="ECO:0000313" key="8">
    <source>
        <dbReference type="EMBL" id="MBB4102692.1"/>
    </source>
</evidence>
<keyword evidence="6 7" id="KW-0664">Pyridoxine biosynthesis</keyword>
<dbReference type="NCBIfam" id="NF003699">
    <property type="entry name" value="PRK05312.1"/>
    <property type="match status" value="1"/>
</dbReference>
<evidence type="ECO:0000256" key="3">
    <source>
        <dbReference type="ARBA" id="ARBA00022857"/>
    </source>
</evidence>
<feature type="binding site" evidence="7">
    <location>
        <position position="294"/>
    </location>
    <ligand>
        <name>substrate</name>
    </ligand>
</feature>
<evidence type="ECO:0000256" key="2">
    <source>
        <dbReference type="ARBA" id="ARBA00022723"/>
    </source>
</evidence>
<feature type="binding site" evidence="7">
    <location>
        <position position="303"/>
    </location>
    <ligand>
        <name>substrate</name>
    </ligand>
</feature>
<evidence type="ECO:0000313" key="9">
    <source>
        <dbReference type="Proteomes" id="UP000584824"/>
    </source>
</evidence>
<evidence type="ECO:0000256" key="5">
    <source>
        <dbReference type="ARBA" id="ARBA00023027"/>
    </source>
</evidence>
<dbReference type="EC" id="1.1.1.262" evidence="7"/>
<feature type="binding site" evidence="7">
    <location>
        <position position="143"/>
    </location>
    <ligand>
        <name>substrate</name>
    </ligand>
</feature>
<evidence type="ECO:0000256" key="1">
    <source>
        <dbReference type="ARBA" id="ARBA00022490"/>
    </source>
</evidence>
<name>A0A7W6K259_9HYPH</name>
<comment type="pathway">
    <text evidence="7">Cofactor biosynthesis; pyridoxine 5'-phosphate biosynthesis; pyridoxine 5'-phosphate from D-erythrose 4-phosphate: step 4/5.</text>
</comment>
<keyword evidence="3 7" id="KW-0521">NADP</keyword>
<keyword evidence="4 7" id="KW-0560">Oxidoreductase</keyword>
<evidence type="ECO:0000256" key="4">
    <source>
        <dbReference type="ARBA" id="ARBA00023002"/>
    </source>
</evidence>
<comment type="cofactor">
    <cofactor evidence="7">
        <name>Zn(2+)</name>
        <dbReference type="ChEBI" id="CHEBI:29105"/>
    </cofactor>
    <cofactor evidence="7">
        <name>Mg(2+)</name>
        <dbReference type="ChEBI" id="CHEBI:18420"/>
    </cofactor>
    <cofactor evidence="7">
        <name>Co(2+)</name>
        <dbReference type="ChEBI" id="CHEBI:48828"/>
    </cofactor>
    <text evidence="7">Binds 1 divalent metal cation per subunit. Can use ions such as Zn(2+), Mg(2+) or Co(2+).</text>
</comment>
<feature type="binding site" evidence="7">
    <location>
        <position position="177"/>
    </location>
    <ligand>
        <name>a divalent metal cation</name>
        <dbReference type="ChEBI" id="CHEBI:60240"/>
        <note>ligand shared between dimeric partners</note>
    </ligand>
</feature>
<dbReference type="GO" id="GO:0005737">
    <property type="term" value="C:cytoplasm"/>
    <property type="evidence" value="ECO:0007669"/>
    <property type="project" value="UniProtKB-SubCell"/>
</dbReference>
<dbReference type="PANTHER" id="PTHR30004:SF6">
    <property type="entry name" value="D-THREONATE 4-PHOSPHATE DEHYDROGENASE"/>
    <property type="match status" value="1"/>
</dbReference>
<dbReference type="GO" id="GO:0050897">
    <property type="term" value="F:cobalt ion binding"/>
    <property type="evidence" value="ECO:0007669"/>
    <property type="project" value="UniProtKB-UniRule"/>
</dbReference>
<keyword evidence="5 7" id="KW-0520">NAD</keyword>
<gene>
    <name evidence="7" type="primary">pdxA</name>
    <name evidence="8" type="ORF">GGQ66_001235</name>
</gene>
<sequence length="343" mass="35729">MPNAVSSQLPLALTQGDPAGIGPDLALVAWTKREEYGLAPFIYVGDPDVLAIRARLLDLDVPLKTSTPEAAASIFATALPVLPVPAGIDVVAGEPHVGTAGGTIASIEKAVELATSGKASAVVTNPIAKSVLYQAGFKFPGHTEFLAELAARATGKRDMPVMMLAGPKLRAVPVTIHIPLKDVASRLSENLIFETCRIAAKDLRERFGMASPRLAVAGLNPHAGEGGAIGKEDEDIIAPAVSRLRAEGIDAFGPLPADTMFHDDARARYDLAVCMYHDQALIPAKALGFDDTVNVTLGLPFIRTSPDHGTAFGLAGQGVARETSLVTALKLASELAGHAGKTN</sequence>
<comment type="miscellaneous">
    <text evidence="7">The active site is located at the dimer interface.</text>
</comment>
<feature type="binding site" evidence="7">
    <location>
        <position position="222"/>
    </location>
    <ligand>
        <name>a divalent metal cation</name>
        <dbReference type="ChEBI" id="CHEBI:60240"/>
        <note>ligand shared between dimeric partners</note>
    </ligand>
</feature>
<dbReference type="GO" id="GO:0008270">
    <property type="term" value="F:zinc ion binding"/>
    <property type="evidence" value="ECO:0007669"/>
    <property type="project" value="UniProtKB-UniRule"/>
</dbReference>
<dbReference type="Gene3D" id="3.40.718.10">
    <property type="entry name" value="Isopropylmalate Dehydrogenase"/>
    <property type="match status" value="1"/>
</dbReference>
<dbReference type="PANTHER" id="PTHR30004">
    <property type="entry name" value="4-HYDROXYTHREONINE-4-PHOSPHATE DEHYDROGENASE"/>
    <property type="match status" value="1"/>
</dbReference>
<keyword evidence="9" id="KW-1185">Reference proteome</keyword>
<dbReference type="AlphaFoldDB" id="A0A7W6K259"/>
<dbReference type="GO" id="GO:0000287">
    <property type="term" value="F:magnesium ion binding"/>
    <property type="evidence" value="ECO:0007669"/>
    <property type="project" value="UniProtKB-UniRule"/>
</dbReference>
<keyword evidence="2 7" id="KW-0479">Metal-binding</keyword>
<keyword evidence="7" id="KW-0170">Cobalt</keyword>
<dbReference type="EMBL" id="JACIDU010000004">
    <property type="protein sequence ID" value="MBB4102692.1"/>
    <property type="molecule type" value="Genomic_DNA"/>
</dbReference>
<evidence type="ECO:0000256" key="7">
    <source>
        <dbReference type="HAMAP-Rule" id="MF_00536"/>
    </source>
</evidence>
<dbReference type="RefSeq" id="WP_183790520.1">
    <property type="nucleotide sequence ID" value="NZ_JACIDU010000004.1"/>
</dbReference>
<comment type="caution">
    <text evidence="8">The sequence shown here is derived from an EMBL/GenBank/DDBJ whole genome shotgun (WGS) entry which is preliminary data.</text>
</comment>
<feature type="binding site" evidence="7">
    <location>
        <position position="277"/>
    </location>
    <ligand>
        <name>a divalent metal cation</name>
        <dbReference type="ChEBI" id="CHEBI:60240"/>
        <note>ligand shared between dimeric partners</note>
    </ligand>
</feature>
<comment type="subunit">
    <text evidence="7">Homodimer.</text>
</comment>
<proteinExistence type="inferred from homology"/>
<protein>
    <recommendedName>
        <fullName evidence="7">4-hydroxythreonine-4-phosphate dehydrogenase</fullName>
        <ecNumber evidence="7">1.1.1.262</ecNumber>
    </recommendedName>
    <alternativeName>
        <fullName evidence="7">4-(phosphohydroxy)-L-threonine dehydrogenase</fullName>
    </alternativeName>
</protein>
<dbReference type="InterPro" id="IPR037510">
    <property type="entry name" value="PdxA"/>
</dbReference>
<comment type="similarity">
    <text evidence="7">Belongs to the PdxA family.</text>
</comment>
<dbReference type="UniPathway" id="UPA00244">
    <property type="reaction ID" value="UER00312"/>
</dbReference>
<dbReference type="SUPFAM" id="SSF53659">
    <property type="entry name" value="Isocitrate/Isopropylmalate dehydrogenase-like"/>
    <property type="match status" value="1"/>
</dbReference>
<dbReference type="GO" id="GO:0050570">
    <property type="term" value="F:4-hydroxythreonine-4-phosphate dehydrogenase activity"/>
    <property type="evidence" value="ECO:0007669"/>
    <property type="project" value="UniProtKB-UniRule"/>
</dbReference>
<evidence type="ECO:0000256" key="6">
    <source>
        <dbReference type="ARBA" id="ARBA00023096"/>
    </source>
</evidence>
<dbReference type="GO" id="GO:0042823">
    <property type="term" value="P:pyridoxal phosphate biosynthetic process"/>
    <property type="evidence" value="ECO:0007669"/>
    <property type="project" value="UniProtKB-UniRule"/>
</dbReference>